<dbReference type="GO" id="GO:0006633">
    <property type="term" value="P:fatty acid biosynthetic process"/>
    <property type="evidence" value="ECO:0007669"/>
    <property type="project" value="TreeGrafter"/>
</dbReference>
<evidence type="ECO:0000256" key="3">
    <source>
        <dbReference type="RuleBase" id="RU003694"/>
    </source>
</evidence>
<evidence type="ECO:0000256" key="1">
    <source>
        <dbReference type="ARBA" id="ARBA00008467"/>
    </source>
</evidence>
<dbReference type="PANTHER" id="PTHR11712:SF320">
    <property type="entry name" value="BETA-KETOACYL SYNTHASE"/>
    <property type="match status" value="1"/>
</dbReference>
<dbReference type="InterPro" id="IPR020841">
    <property type="entry name" value="PKS_Beta-ketoAc_synthase_dom"/>
</dbReference>
<comment type="similarity">
    <text evidence="1 3">Belongs to the thiolase-like superfamily. Beta-ketoacyl-ACP synthases family.</text>
</comment>
<keyword evidence="6" id="KW-1185">Reference proteome</keyword>
<dbReference type="InterPro" id="IPR016039">
    <property type="entry name" value="Thiolase-like"/>
</dbReference>
<feature type="domain" description="Ketosynthase family 3 (KS3)" evidence="4">
    <location>
        <begin position="1"/>
        <end position="371"/>
    </location>
</feature>
<sequence>MKNVFIKQTNCITPLGFDVASNWNAIQNLQTGISLHEQFGAFSNIYASCIPNSKIKENFQQIEKSVDDFSRIEQLLISVMKPIIDSNGIQPKTALILSTTKGNISALENNDLQSAFLSQLAKKIANYFQFQTEPIIVSNACVSGVMALSVAKRMLQMQVFENAYVVAVDEVTEFVVSGFNSFQAMSDEPCKPYDASRKGVNLGEAAAVVFVDTKPENALVEIIGDANINDANHISGPSRTGEGLFLSIQSALKEANITTDKIDAISLHGTATLYNDEMEAIALNRLQMQQIPAQSMKGYFGHTLGTSGLLETVLLIESMQKNTLIVSKGFVNLGVSQPIQITTEIAKKDIKYALKTASGFGGCNSAIVLKK</sequence>
<keyword evidence="2 3" id="KW-0808">Transferase</keyword>
<dbReference type="Pfam" id="PF02801">
    <property type="entry name" value="Ketoacyl-synt_C"/>
    <property type="match status" value="1"/>
</dbReference>
<proteinExistence type="inferred from homology"/>
<dbReference type="Pfam" id="PF00109">
    <property type="entry name" value="ketoacyl-synt"/>
    <property type="match status" value="1"/>
</dbReference>
<dbReference type="EMBL" id="RQVQ01000016">
    <property type="protein sequence ID" value="RRJ90599.1"/>
    <property type="molecule type" value="Genomic_DNA"/>
</dbReference>
<dbReference type="InterPro" id="IPR014030">
    <property type="entry name" value="Ketoacyl_synth_N"/>
</dbReference>
<dbReference type="Proteomes" id="UP000275719">
    <property type="component" value="Unassembled WGS sequence"/>
</dbReference>
<evidence type="ECO:0000256" key="2">
    <source>
        <dbReference type="ARBA" id="ARBA00022679"/>
    </source>
</evidence>
<dbReference type="PANTHER" id="PTHR11712">
    <property type="entry name" value="POLYKETIDE SYNTHASE-RELATED"/>
    <property type="match status" value="1"/>
</dbReference>
<organism evidence="5 6">
    <name type="scientific">Paenimyroides tangerinum</name>
    <dbReference type="NCBI Taxonomy" id="2488728"/>
    <lineage>
        <taxon>Bacteria</taxon>
        <taxon>Pseudomonadati</taxon>
        <taxon>Bacteroidota</taxon>
        <taxon>Flavobacteriia</taxon>
        <taxon>Flavobacteriales</taxon>
        <taxon>Flavobacteriaceae</taxon>
        <taxon>Paenimyroides</taxon>
    </lineage>
</organism>
<reference evidence="5 6" key="1">
    <citation type="submission" date="2018-11" db="EMBL/GenBank/DDBJ databases">
        <title>Flavobacterium sp. nov., YIM 102701-2 draft genome.</title>
        <authorList>
            <person name="Li G."/>
            <person name="Jiang Y."/>
        </authorList>
    </citation>
    <scope>NUCLEOTIDE SEQUENCE [LARGE SCALE GENOMIC DNA]</scope>
    <source>
        <strain evidence="5 6">YIM 102701-2</strain>
    </source>
</reference>
<dbReference type="PROSITE" id="PS52004">
    <property type="entry name" value="KS3_2"/>
    <property type="match status" value="1"/>
</dbReference>
<accession>A0A3P3WAG0</accession>
<dbReference type="AlphaFoldDB" id="A0A3P3WAG0"/>
<dbReference type="SUPFAM" id="SSF53901">
    <property type="entry name" value="Thiolase-like"/>
    <property type="match status" value="1"/>
</dbReference>
<evidence type="ECO:0000313" key="6">
    <source>
        <dbReference type="Proteomes" id="UP000275719"/>
    </source>
</evidence>
<dbReference type="OrthoDB" id="9808669at2"/>
<dbReference type="InterPro" id="IPR014031">
    <property type="entry name" value="Ketoacyl_synth_C"/>
</dbReference>
<evidence type="ECO:0000313" key="5">
    <source>
        <dbReference type="EMBL" id="RRJ90599.1"/>
    </source>
</evidence>
<comment type="caution">
    <text evidence="5">The sequence shown here is derived from an EMBL/GenBank/DDBJ whole genome shotgun (WGS) entry which is preliminary data.</text>
</comment>
<dbReference type="InterPro" id="IPR000794">
    <property type="entry name" value="Beta-ketoacyl_synthase"/>
</dbReference>
<name>A0A3P3WAG0_9FLAO</name>
<dbReference type="GO" id="GO:0005829">
    <property type="term" value="C:cytosol"/>
    <property type="evidence" value="ECO:0007669"/>
    <property type="project" value="TreeGrafter"/>
</dbReference>
<evidence type="ECO:0000259" key="4">
    <source>
        <dbReference type="PROSITE" id="PS52004"/>
    </source>
</evidence>
<dbReference type="GO" id="GO:0004315">
    <property type="term" value="F:3-oxoacyl-[acyl-carrier-protein] synthase activity"/>
    <property type="evidence" value="ECO:0007669"/>
    <property type="project" value="TreeGrafter"/>
</dbReference>
<gene>
    <name evidence="5" type="ORF">EG240_08715</name>
</gene>
<dbReference type="Gene3D" id="3.40.47.10">
    <property type="match status" value="2"/>
</dbReference>
<dbReference type="RefSeq" id="WP_125019008.1">
    <property type="nucleotide sequence ID" value="NZ_RQVQ01000016.1"/>
</dbReference>
<protein>
    <submittedName>
        <fullName evidence="5">Beta-ketoacyl synthase</fullName>
    </submittedName>
</protein>